<gene>
    <name evidence="1" type="ORF">Slati_1098200</name>
</gene>
<comment type="caution">
    <text evidence="1">The sequence shown here is derived from an EMBL/GenBank/DDBJ whole genome shotgun (WGS) entry which is preliminary data.</text>
</comment>
<reference evidence="1" key="2">
    <citation type="journal article" date="2024" name="Plant">
        <title>Genomic evolution and insights into agronomic trait innovations of Sesamum species.</title>
        <authorList>
            <person name="Miao H."/>
            <person name="Wang L."/>
            <person name="Qu L."/>
            <person name="Liu H."/>
            <person name="Sun Y."/>
            <person name="Le M."/>
            <person name="Wang Q."/>
            <person name="Wei S."/>
            <person name="Zheng Y."/>
            <person name="Lin W."/>
            <person name="Duan Y."/>
            <person name="Cao H."/>
            <person name="Xiong S."/>
            <person name="Wang X."/>
            <person name="Wei L."/>
            <person name="Li C."/>
            <person name="Ma Q."/>
            <person name="Ju M."/>
            <person name="Zhao R."/>
            <person name="Li G."/>
            <person name="Mu C."/>
            <person name="Tian Q."/>
            <person name="Mei H."/>
            <person name="Zhang T."/>
            <person name="Gao T."/>
            <person name="Zhang H."/>
        </authorList>
    </citation>
    <scope>NUCLEOTIDE SEQUENCE</scope>
    <source>
        <strain evidence="1">KEN1</strain>
    </source>
</reference>
<evidence type="ECO:0000313" key="1">
    <source>
        <dbReference type="EMBL" id="KAL0451201.1"/>
    </source>
</evidence>
<organism evidence="1">
    <name type="scientific">Sesamum latifolium</name>
    <dbReference type="NCBI Taxonomy" id="2727402"/>
    <lineage>
        <taxon>Eukaryota</taxon>
        <taxon>Viridiplantae</taxon>
        <taxon>Streptophyta</taxon>
        <taxon>Embryophyta</taxon>
        <taxon>Tracheophyta</taxon>
        <taxon>Spermatophyta</taxon>
        <taxon>Magnoliopsida</taxon>
        <taxon>eudicotyledons</taxon>
        <taxon>Gunneridae</taxon>
        <taxon>Pentapetalae</taxon>
        <taxon>asterids</taxon>
        <taxon>lamiids</taxon>
        <taxon>Lamiales</taxon>
        <taxon>Pedaliaceae</taxon>
        <taxon>Sesamum</taxon>
    </lineage>
</organism>
<reference evidence="1" key="1">
    <citation type="submission" date="2020-06" db="EMBL/GenBank/DDBJ databases">
        <authorList>
            <person name="Li T."/>
            <person name="Hu X."/>
            <person name="Zhang T."/>
            <person name="Song X."/>
            <person name="Zhang H."/>
            <person name="Dai N."/>
            <person name="Sheng W."/>
            <person name="Hou X."/>
            <person name="Wei L."/>
        </authorList>
    </citation>
    <scope>NUCLEOTIDE SEQUENCE</scope>
    <source>
        <strain evidence="1">KEN1</strain>
        <tissue evidence="1">Leaf</tissue>
    </source>
</reference>
<sequence>MTVAAGSPSVTHLQVRRRYDCHVMTGDRSSSWNSLSSLHTPTTLDRAYSDHIRDTVTSRINPRYSPRVHVTAIIPQVRGLLPYYRSRESKSYRPNLQGFNMTIPVSQSNQVDT</sequence>
<name>A0AAW2XDW5_9LAMI</name>
<protein>
    <submittedName>
        <fullName evidence="1">Uncharacterized protein</fullName>
    </submittedName>
</protein>
<dbReference type="EMBL" id="JACGWN010000004">
    <property type="protein sequence ID" value="KAL0451201.1"/>
    <property type="molecule type" value="Genomic_DNA"/>
</dbReference>
<dbReference type="AlphaFoldDB" id="A0AAW2XDW5"/>
<accession>A0AAW2XDW5</accession>
<proteinExistence type="predicted"/>